<comment type="caution">
    <text evidence="2">The sequence shown here is derived from an EMBL/GenBank/DDBJ whole genome shotgun (WGS) entry which is preliminary data.</text>
</comment>
<accession>A0A2T7PQE1</accession>
<gene>
    <name evidence="2" type="ORF">C0Q70_02609</name>
</gene>
<evidence type="ECO:0000313" key="2">
    <source>
        <dbReference type="EMBL" id="PVD35646.1"/>
    </source>
</evidence>
<reference evidence="2 3" key="1">
    <citation type="submission" date="2018-04" db="EMBL/GenBank/DDBJ databases">
        <title>The genome of golden apple snail Pomacea canaliculata provides insight into stress tolerance and invasive adaptation.</title>
        <authorList>
            <person name="Liu C."/>
            <person name="Liu B."/>
            <person name="Ren Y."/>
            <person name="Zhang Y."/>
            <person name="Wang H."/>
            <person name="Li S."/>
            <person name="Jiang F."/>
            <person name="Yin L."/>
            <person name="Zhang G."/>
            <person name="Qian W."/>
            <person name="Fan W."/>
        </authorList>
    </citation>
    <scope>NUCLEOTIDE SEQUENCE [LARGE SCALE GENOMIC DNA]</scope>
    <source>
        <strain evidence="2">SZHN2017</strain>
        <tissue evidence="2">Muscle</tissue>
    </source>
</reference>
<proteinExistence type="predicted"/>
<evidence type="ECO:0000256" key="1">
    <source>
        <dbReference type="SAM" id="MobiDB-lite"/>
    </source>
</evidence>
<evidence type="ECO:0000313" key="3">
    <source>
        <dbReference type="Proteomes" id="UP000245119"/>
    </source>
</evidence>
<keyword evidence="3" id="KW-1185">Reference proteome</keyword>
<feature type="region of interest" description="Disordered" evidence="1">
    <location>
        <begin position="1"/>
        <end position="21"/>
    </location>
</feature>
<dbReference type="EMBL" id="PZQS01000002">
    <property type="protein sequence ID" value="PVD35646.1"/>
    <property type="molecule type" value="Genomic_DNA"/>
</dbReference>
<protein>
    <submittedName>
        <fullName evidence="2">Uncharacterized protein</fullName>
    </submittedName>
</protein>
<organism evidence="2 3">
    <name type="scientific">Pomacea canaliculata</name>
    <name type="common">Golden apple snail</name>
    <dbReference type="NCBI Taxonomy" id="400727"/>
    <lineage>
        <taxon>Eukaryota</taxon>
        <taxon>Metazoa</taxon>
        <taxon>Spiralia</taxon>
        <taxon>Lophotrochozoa</taxon>
        <taxon>Mollusca</taxon>
        <taxon>Gastropoda</taxon>
        <taxon>Caenogastropoda</taxon>
        <taxon>Architaenioglossa</taxon>
        <taxon>Ampullarioidea</taxon>
        <taxon>Ampullariidae</taxon>
        <taxon>Pomacea</taxon>
    </lineage>
</organism>
<dbReference type="AlphaFoldDB" id="A0A2T7PQE1"/>
<name>A0A2T7PQE1_POMCA</name>
<sequence length="87" mass="9720">MLHLVENPHAGETKPSEDITEIEVVWTGASETQKKTNLLDRHERNGGSHAGSCNHLPHNFICTASLSQSKQEPCLPAIWGWRLCFPM</sequence>
<dbReference type="Proteomes" id="UP000245119">
    <property type="component" value="Linkage Group LG2"/>
</dbReference>